<sequence>MSAFMPVISARQFIELVNQRLPSHHVFKAGMRVFLVRPASADADATEFDYSPRTRRASGVVIYVVDHVKSQFRVEPDLRLAGSG</sequence>
<name>A0A1Y1BQY8_9BURK</name>
<accession>A0A1Y1BQY8</accession>
<dbReference type="Proteomes" id="UP000218432">
    <property type="component" value="Chromosome 2"/>
</dbReference>
<protein>
    <submittedName>
        <fullName evidence="1">Uncharacterized protein</fullName>
    </submittedName>
</protein>
<evidence type="ECO:0000313" key="1">
    <source>
        <dbReference type="EMBL" id="BAX62380.1"/>
    </source>
</evidence>
<proteinExistence type="predicted"/>
<evidence type="ECO:0000313" key="2">
    <source>
        <dbReference type="Proteomes" id="UP000218432"/>
    </source>
</evidence>
<reference evidence="1 2" key="1">
    <citation type="journal article" date="2017" name="Genome Announc.">
        <title>Complete Genome Sequence of Burkholderia stabilis FERMP-21014.</title>
        <authorList>
            <person name="Konishi K."/>
            <person name="Kumagai T."/>
            <person name="Sakasegawa S."/>
            <person name="Tamura T."/>
        </authorList>
    </citation>
    <scope>NUCLEOTIDE SEQUENCE [LARGE SCALE GENOMIC DNA]</scope>
    <source>
        <strain evidence="1 2">FERMP-21014</strain>
    </source>
</reference>
<dbReference type="RefSeq" id="WP_096474816.1">
    <property type="nucleotide sequence ID" value="NZ_AP018112.1"/>
</dbReference>
<organism evidence="1 2">
    <name type="scientific">Burkholderia stabilis</name>
    <dbReference type="NCBI Taxonomy" id="95485"/>
    <lineage>
        <taxon>Bacteria</taxon>
        <taxon>Pseudomonadati</taxon>
        <taxon>Pseudomonadota</taxon>
        <taxon>Betaproteobacteria</taxon>
        <taxon>Burkholderiales</taxon>
        <taxon>Burkholderiaceae</taxon>
        <taxon>Burkholderia</taxon>
        <taxon>Burkholderia cepacia complex</taxon>
    </lineage>
</organism>
<dbReference type="AlphaFoldDB" id="A0A1Y1BQY8"/>
<dbReference type="EMBL" id="AP018112">
    <property type="protein sequence ID" value="BAX62380.1"/>
    <property type="molecule type" value="Genomic_DNA"/>
</dbReference>
<gene>
    <name evidence="1" type="ORF">BSFP_052470</name>
</gene>